<dbReference type="OrthoDB" id="1018at2157"/>
<sequence>MSTEKHGHKHHGKSTRDILDPKRVLGAAGLNESQTFLDAGCGDGFISLEASKVVKDRGKVYALDAYQPSLDTLKKEINELQIGNMEVVNADMTLNIPLEDDLIDVCVMANVLHGFATEGTLKPVLNEISRVLKPGGTFAVIEFIKADGPPGPPYDVRLTPEQVESILEDHGFTIGGTAEVGSYHYLVKSFKK</sequence>
<organism evidence="2 4">
    <name type="scientific">Methanobacterium formicicum</name>
    <dbReference type="NCBI Taxonomy" id="2162"/>
    <lineage>
        <taxon>Archaea</taxon>
        <taxon>Methanobacteriati</taxon>
        <taxon>Methanobacteriota</taxon>
        <taxon>Methanomada group</taxon>
        <taxon>Methanobacteria</taxon>
        <taxon>Methanobacteriales</taxon>
        <taxon>Methanobacteriaceae</taxon>
        <taxon>Methanobacterium</taxon>
    </lineage>
</organism>
<dbReference type="Pfam" id="PF13847">
    <property type="entry name" value="Methyltransf_31"/>
    <property type="match status" value="1"/>
</dbReference>
<name>A0A089Z916_METFO</name>
<dbReference type="STRING" id="2162.BRM9_0493"/>
<dbReference type="EMBL" id="LN734822">
    <property type="protein sequence ID" value="CEL25167.1"/>
    <property type="molecule type" value="Genomic_DNA"/>
</dbReference>
<dbReference type="PANTHER" id="PTHR43591">
    <property type="entry name" value="METHYLTRANSFERASE"/>
    <property type="match status" value="1"/>
</dbReference>
<evidence type="ECO:0000313" key="4">
    <source>
        <dbReference type="Proteomes" id="UP000029661"/>
    </source>
</evidence>
<proteinExistence type="predicted"/>
<keyword evidence="2" id="KW-0489">Methyltransferase</keyword>
<dbReference type="CDD" id="cd02440">
    <property type="entry name" value="AdoMet_MTases"/>
    <property type="match status" value="1"/>
</dbReference>
<keyword evidence="2" id="KW-0808">Transferase</keyword>
<protein>
    <submittedName>
        <fullName evidence="2">SAM-dependent methyltransferase</fullName>
    </submittedName>
    <submittedName>
        <fullName evidence="3">Type 11 methyltransferase</fullName>
    </submittedName>
</protein>
<dbReference type="EMBL" id="CP006933">
    <property type="protein sequence ID" value="AIS31316.1"/>
    <property type="molecule type" value="Genomic_DNA"/>
</dbReference>
<dbReference type="Gene3D" id="3.40.50.150">
    <property type="entry name" value="Vaccinia Virus protein VP39"/>
    <property type="match status" value="1"/>
</dbReference>
<dbReference type="PATRIC" id="fig|2162.10.peg.1598"/>
<reference evidence="3" key="2">
    <citation type="submission" date="2014-09" db="EMBL/GenBank/DDBJ databases">
        <authorList>
            <person name="Bishop-Lilly K.A."/>
            <person name="Broomall S.M."/>
            <person name="Chain P.S."/>
            <person name="Chertkov O."/>
            <person name="Coyne S.R."/>
            <person name="Daligault H.E."/>
            <person name="Davenport K.W."/>
            <person name="Erkkila T."/>
            <person name="Frey K.G."/>
            <person name="Gibbons H.S."/>
            <person name="Gu W."/>
            <person name="Jaissle J."/>
            <person name="Johnson S.L."/>
            <person name="Koroleva G.I."/>
            <person name="Ladner J.T."/>
            <person name="Lo C.-C."/>
            <person name="Minogue T.D."/>
            <person name="Munk C."/>
            <person name="Palacios G.F."/>
            <person name="Redden C.L."/>
            <person name="Rosenzweig C.N."/>
            <person name="Scholz M.B."/>
            <person name="Teshima H."/>
            <person name="Xu Y."/>
        </authorList>
    </citation>
    <scope>NUCLEOTIDE SEQUENCE</scope>
    <source>
        <strain evidence="3">Mb9</strain>
    </source>
</reference>
<feature type="domain" description="Methyltransferase" evidence="1">
    <location>
        <begin position="32"/>
        <end position="144"/>
    </location>
</feature>
<dbReference type="SUPFAM" id="SSF53335">
    <property type="entry name" value="S-adenosyl-L-methionine-dependent methyltransferases"/>
    <property type="match status" value="1"/>
</dbReference>
<dbReference type="InterPro" id="IPR025714">
    <property type="entry name" value="Methyltranfer_dom"/>
</dbReference>
<evidence type="ECO:0000313" key="5">
    <source>
        <dbReference type="Proteomes" id="UP000062768"/>
    </source>
</evidence>
<keyword evidence="5" id="KW-1185">Reference proteome</keyword>
<evidence type="ECO:0000313" key="2">
    <source>
        <dbReference type="EMBL" id="AIS31316.1"/>
    </source>
</evidence>
<dbReference type="GO" id="GO:0008168">
    <property type="term" value="F:methyltransferase activity"/>
    <property type="evidence" value="ECO:0007669"/>
    <property type="project" value="UniProtKB-KW"/>
</dbReference>
<dbReference type="KEGG" id="mfc:BRM9_0493"/>
<dbReference type="GO" id="GO:0032259">
    <property type="term" value="P:methylation"/>
    <property type="evidence" value="ECO:0007669"/>
    <property type="project" value="UniProtKB-KW"/>
</dbReference>
<dbReference type="GeneID" id="26739771"/>
<dbReference type="Proteomes" id="UP000062768">
    <property type="component" value="Chromosome I"/>
</dbReference>
<dbReference type="RefSeq" id="WP_048084669.1">
    <property type="nucleotide sequence ID" value="NZ_CP006933.1"/>
</dbReference>
<dbReference type="AlphaFoldDB" id="A0A089Z916"/>
<evidence type="ECO:0000259" key="1">
    <source>
        <dbReference type="Pfam" id="PF13847"/>
    </source>
</evidence>
<evidence type="ECO:0000313" key="3">
    <source>
        <dbReference type="EMBL" id="CEL25167.1"/>
    </source>
</evidence>
<dbReference type="Proteomes" id="UP000029661">
    <property type="component" value="Chromosome"/>
</dbReference>
<accession>A0A089Z916</accession>
<reference evidence="2" key="1">
    <citation type="submission" date="2013-12" db="EMBL/GenBank/DDBJ databases">
        <title>The complete genome sequence of Methanobacterium sp. BRM9.</title>
        <authorList>
            <consortium name="Pastoral Greenhouse Gas Research Consortium"/>
            <person name="Kelly W.J."/>
            <person name="Leahy S.C."/>
            <person name="Perry R."/>
            <person name="Li D."/>
            <person name="Altermann E."/>
            <person name="Lambie S.C."/>
            <person name="Attwood G.T."/>
        </authorList>
    </citation>
    <scope>NUCLEOTIDE SEQUENCE [LARGE SCALE GENOMIC DNA]</scope>
    <source>
        <strain evidence="2">BRM9</strain>
    </source>
</reference>
<dbReference type="InterPro" id="IPR029063">
    <property type="entry name" value="SAM-dependent_MTases_sf"/>
</dbReference>
<gene>
    <name evidence="2" type="ORF">BRM9_0493</name>
    <name evidence="3" type="ORF">MB9_1532</name>
</gene>
<dbReference type="PANTHER" id="PTHR43591:SF24">
    <property type="entry name" value="2-METHOXY-6-POLYPRENYL-1,4-BENZOQUINOL METHYLASE, MITOCHONDRIAL"/>
    <property type="match status" value="1"/>
</dbReference>